<dbReference type="EMBL" id="LHPG02000006">
    <property type="protein sequence ID" value="PRW57702.1"/>
    <property type="molecule type" value="Genomic_DNA"/>
</dbReference>
<dbReference type="GO" id="GO:0003723">
    <property type="term" value="F:RNA binding"/>
    <property type="evidence" value="ECO:0007669"/>
    <property type="project" value="UniProtKB-UniRule"/>
</dbReference>
<evidence type="ECO:0000256" key="3">
    <source>
        <dbReference type="ARBA" id="ARBA00022603"/>
    </source>
</evidence>
<dbReference type="GO" id="GO:0005762">
    <property type="term" value="C:mitochondrial large ribosomal subunit"/>
    <property type="evidence" value="ECO:0007669"/>
    <property type="project" value="TreeGrafter"/>
</dbReference>
<evidence type="ECO:0000313" key="15">
    <source>
        <dbReference type="Proteomes" id="UP000239899"/>
    </source>
</evidence>
<keyword evidence="7" id="KW-0809">Transit peptide</keyword>
<dbReference type="Gene3D" id="3.40.50.150">
    <property type="entry name" value="Vaccinia Virus protein VP39"/>
    <property type="match status" value="1"/>
</dbReference>
<feature type="binding site" evidence="11">
    <location>
        <begin position="40"/>
        <end position="46"/>
    </location>
    <ligand>
        <name>S-adenosyl-L-methionine</name>
        <dbReference type="ChEBI" id="CHEBI:59789"/>
    </ligand>
</feature>
<comment type="catalytic activity">
    <reaction evidence="10">
        <text>a cytidine in rRNA + S-adenosyl-L-methionine = a 5-methylcytidine in rRNA + S-adenosyl-L-homocysteine + H(+)</text>
        <dbReference type="Rhea" id="RHEA:61484"/>
        <dbReference type="Rhea" id="RHEA-COMP:15836"/>
        <dbReference type="Rhea" id="RHEA-COMP:15837"/>
        <dbReference type="ChEBI" id="CHEBI:15378"/>
        <dbReference type="ChEBI" id="CHEBI:57856"/>
        <dbReference type="ChEBI" id="CHEBI:59789"/>
        <dbReference type="ChEBI" id="CHEBI:74483"/>
        <dbReference type="ChEBI" id="CHEBI:82748"/>
    </reaction>
</comment>
<evidence type="ECO:0000256" key="9">
    <source>
        <dbReference type="ARBA" id="ARBA00042050"/>
    </source>
</evidence>
<feature type="binding site" evidence="11">
    <location>
        <position position="152"/>
    </location>
    <ligand>
        <name>S-adenosyl-L-methionine</name>
        <dbReference type="ChEBI" id="CHEBI:59789"/>
    </ligand>
</feature>
<dbReference type="EMBL" id="LHPG02000006">
    <property type="protein sequence ID" value="PRW57701.1"/>
    <property type="molecule type" value="Genomic_DNA"/>
</dbReference>
<protein>
    <recommendedName>
        <fullName evidence="9">NOL1/NOP2/Sun domain family member 4</fullName>
    </recommendedName>
</protein>
<evidence type="ECO:0000259" key="13">
    <source>
        <dbReference type="PROSITE" id="PS51686"/>
    </source>
</evidence>
<evidence type="ECO:0000256" key="6">
    <source>
        <dbReference type="ARBA" id="ARBA00022884"/>
    </source>
</evidence>
<keyword evidence="2" id="KW-0698">rRNA processing</keyword>
<proteinExistence type="inferred from homology"/>
<evidence type="ECO:0000256" key="10">
    <source>
        <dbReference type="ARBA" id="ARBA00049302"/>
    </source>
</evidence>
<evidence type="ECO:0000256" key="8">
    <source>
        <dbReference type="ARBA" id="ARBA00023128"/>
    </source>
</evidence>
<dbReference type="OrthoDB" id="427002at2759"/>
<reference evidence="14 15" key="1">
    <citation type="journal article" date="2018" name="Plant J.">
        <title>Genome sequences of Chlorella sorokiniana UTEX 1602 and Micractinium conductrix SAG 241.80: implications to maltose excretion by a green alga.</title>
        <authorList>
            <person name="Arriola M.B."/>
            <person name="Velmurugan N."/>
            <person name="Zhang Y."/>
            <person name="Plunkett M.H."/>
            <person name="Hondzo H."/>
            <person name="Barney B.M."/>
        </authorList>
    </citation>
    <scope>NUCLEOTIDE SEQUENCE [LARGE SCALE GENOMIC DNA]</scope>
    <source>
        <strain evidence="14">1602</strain>
        <strain evidence="15">UTEX 1602</strain>
    </source>
</reference>
<feature type="region of interest" description="Disordered" evidence="12">
    <location>
        <begin position="68"/>
        <end position="107"/>
    </location>
</feature>
<comment type="similarity">
    <text evidence="11">Belongs to the class I-like SAM-binding methyltransferase superfamily. RsmB/NOP family.</text>
</comment>
<dbReference type="AlphaFoldDB" id="A0A2P6TUG7"/>
<keyword evidence="6 11" id="KW-0694">RNA-binding</keyword>
<feature type="binding site" evidence="11">
    <location>
        <position position="121"/>
    </location>
    <ligand>
        <name>S-adenosyl-L-methionine</name>
        <dbReference type="ChEBI" id="CHEBI:59789"/>
    </ligand>
</feature>
<keyword evidence="15" id="KW-1185">Reference proteome</keyword>
<evidence type="ECO:0000256" key="11">
    <source>
        <dbReference type="PROSITE-ProRule" id="PRU01023"/>
    </source>
</evidence>
<dbReference type="InterPro" id="IPR029063">
    <property type="entry name" value="SAM-dependent_MTases_sf"/>
</dbReference>
<dbReference type="InterPro" id="IPR049560">
    <property type="entry name" value="MeTrfase_RsmB-F_NOP2_cat"/>
</dbReference>
<organism evidence="14 15">
    <name type="scientific">Chlorella sorokiniana</name>
    <name type="common">Freshwater green alga</name>
    <dbReference type="NCBI Taxonomy" id="3076"/>
    <lineage>
        <taxon>Eukaryota</taxon>
        <taxon>Viridiplantae</taxon>
        <taxon>Chlorophyta</taxon>
        <taxon>core chlorophytes</taxon>
        <taxon>Trebouxiophyceae</taxon>
        <taxon>Chlorellales</taxon>
        <taxon>Chlorellaceae</taxon>
        <taxon>Chlorella clade</taxon>
        <taxon>Chlorella</taxon>
    </lineage>
</organism>
<evidence type="ECO:0000256" key="1">
    <source>
        <dbReference type="ARBA" id="ARBA00004173"/>
    </source>
</evidence>
<dbReference type="GO" id="GO:0008173">
    <property type="term" value="F:RNA methyltransferase activity"/>
    <property type="evidence" value="ECO:0007669"/>
    <property type="project" value="InterPro"/>
</dbReference>
<accession>A0A2P6TUG7</accession>
<reference evidence="14" key="2">
    <citation type="submission" date="2018-02" db="EMBL/GenBank/DDBJ databases">
        <authorList>
            <person name="Cohen D.B."/>
            <person name="Kent A.D."/>
        </authorList>
    </citation>
    <scope>NUCLEOTIDE SEQUENCE</scope>
    <source>
        <strain evidence="14">1602</strain>
    </source>
</reference>
<dbReference type="InterPro" id="IPR001678">
    <property type="entry name" value="MeTrfase_RsmB-F_NOP2_dom"/>
</dbReference>
<feature type="binding site" evidence="11">
    <location>
        <position position="171"/>
    </location>
    <ligand>
        <name>S-adenosyl-L-methionine</name>
        <dbReference type="ChEBI" id="CHEBI:59789"/>
    </ligand>
</feature>
<gene>
    <name evidence="14" type="ORF">C2E21_3370</name>
</gene>
<keyword evidence="5 11" id="KW-0949">S-adenosyl-L-methionine</keyword>
<dbReference type="Proteomes" id="UP000239899">
    <property type="component" value="Unassembled WGS sequence"/>
</dbReference>
<keyword evidence="3 11" id="KW-0489">Methyltransferase</keyword>
<feature type="domain" description="SAM-dependent MTase RsmB/NOP-type" evidence="13">
    <location>
        <begin position="1"/>
        <end position="309"/>
    </location>
</feature>
<evidence type="ECO:0000256" key="4">
    <source>
        <dbReference type="ARBA" id="ARBA00022679"/>
    </source>
</evidence>
<dbReference type="PRINTS" id="PR02008">
    <property type="entry name" value="RCMTFAMILY"/>
</dbReference>
<feature type="compositionally biased region" description="Low complexity" evidence="12">
    <location>
        <begin position="68"/>
        <end position="98"/>
    </location>
</feature>
<dbReference type="GO" id="GO:0031167">
    <property type="term" value="P:rRNA methylation"/>
    <property type="evidence" value="ECO:0007669"/>
    <property type="project" value="TreeGrafter"/>
</dbReference>
<keyword evidence="4 11" id="KW-0808">Transferase</keyword>
<dbReference type="STRING" id="3076.A0A2P6TUG7"/>
<keyword evidence="8" id="KW-0496">Mitochondrion</keyword>
<dbReference type="Pfam" id="PF01189">
    <property type="entry name" value="Methyltr_RsmB-F"/>
    <property type="match status" value="1"/>
</dbReference>
<evidence type="ECO:0000256" key="5">
    <source>
        <dbReference type="ARBA" id="ARBA00022691"/>
    </source>
</evidence>
<evidence type="ECO:0000256" key="2">
    <source>
        <dbReference type="ARBA" id="ARBA00022552"/>
    </source>
</evidence>
<sequence>MMPPLQSTTGLLTHYWLDAASLLPPLLLDVQPGQAVLDMCAAPGGKSLVLAQLLLAGEHAAALALESSNAAADGTSSSERGSSGSSSSMRSRAAASASHHADEAEEDAESAAFSGSLVCNELDASRRGRLVQVLRDYVPVPARYRIRVTPHDGARFWGRHKAEQYDRVLLDAPCSSDRHVLQQAAARSGGHSSGNGSSSSCVVSRADWSLQRCRRIAAQQVKLLAAAAQALRPGGRLVYSTCSILDLENDQVVDKVLERGGGSLQVLHPPAAAAALDAAGAERTRHGWLLLPDSPLGCGPIYLAVLEKTASSSFKRVKQNKYEAKRKAG</sequence>
<evidence type="ECO:0000256" key="12">
    <source>
        <dbReference type="SAM" id="MobiDB-lite"/>
    </source>
</evidence>
<dbReference type="InterPro" id="IPR023267">
    <property type="entry name" value="RCMT"/>
</dbReference>
<dbReference type="PANTHER" id="PTHR22808">
    <property type="entry name" value="NCL1 YEAST -RELATED NOL1/NOP2/FMU SUN DOMAIN-CONTAINING"/>
    <property type="match status" value="1"/>
</dbReference>
<comment type="caution">
    <text evidence="14">The sequence shown here is derived from an EMBL/GenBank/DDBJ whole genome shotgun (WGS) entry which is preliminary data.</text>
</comment>
<dbReference type="SUPFAM" id="SSF53335">
    <property type="entry name" value="S-adenosyl-L-methionine-dependent methyltransferases"/>
    <property type="match status" value="1"/>
</dbReference>
<dbReference type="PROSITE" id="PS51686">
    <property type="entry name" value="SAM_MT_RSMB_NOP"/>
    <property type="match status" value="1"/>
</dbReference>
<evidence type="ECO:0000313" key="14">
    <source>
        <dbReference type="EMBL" id="PRW57701.1"/>
    </source>
</evidence>
<name>A0A2P6TUG7_CHLSO</name>
<feature type="active site" description="Nucleophile" evidence="11">
    <location>
        <position position="242"/>
    </location>
</feature>
<evidence type="ECO:0000256" key="7">
    <source>
        <dbReference type="ARBA" id="ARBA00022946"/>
    </source>
</evidence>
<comment type="subcellular location">
    <subcellularLocation>
        <location evidence="1">Mitochondrion</location>
    </subcellularLocation>
</comment>
<dbReference type="PANTHER" id="PTHR22808:SF3">
    <property type="entry name" value="5-METHYLCYTOSINE RRNA METHYLTRANSFERASE NSUN4"/>
    <property type="match status" value="1"/>
</dbReference>